<dbReference type="GO" id="GO:0016787">
    <property type="term" value="F:hydrolase activity"/>
    <property type="evidence" value="ECO:0007669"/>
    <property type="project" value="UniProtKB-KW"/>
</dbReference>
<evidence type="ECO:0000313" key="4">
    <source>
        <dbReference type="Proteomes" id="UP000247569"/>
    </source>
</evidence>
<name>A0A318K3Y4_9NOCA</name>
<sequence>MAFPRVFREFDVETSVGAIHGTIGGDGPPLLLLHGFPQTHLMWEAVAGELAERHTVVATDLRGYGGSVATPPSEADYSMRGLAVDQVEAMAALGFDRFDVAGHDRGGRCAYRMAIDHPDTVTRLAVLDIVPTLDSFERADHRFALGFWVWSFLAAPAPIPETLILGAPDAFIDHVLAAWPDPGFTFPEASARAYRTQFHDPARVQAICAQYRCAPTIDTELDRLYRPRRPITCPTLVLWSATGAVAEWYDPLAIWRQWSRDAQGASIPAGHFLPEEAPDLVAQHLRDFFH</sequence>
<dbReference type="InterPro" id="IPR029058">
    <property type="entry name" value="AB_hydrolase_fold"/>
</dbReference>
<evidence type="ECO:0000259" key="2">
    <source>
        <dbReference type="Pfam" id="PF00561"/>
    </source>
</evidence>
<protein>
    <submittedName>
        <fullName evidence="3">Haloacetate dehalogenase</fullName>
    </submittedName>
</protein>
<proteinExistence type="predicted"/>
<reference evidence="3 4" key="1">
    <citation type="submission" date="2018-05" db="EMBL/GenBank/DDBJ databases">
        <title>Genomic Encyclopedia of Type Strains, Phase IV (KMG-IV): sequencing the most valuable type-strain genomes for metagenomic binning, comparative biology and taxonomic classification.</title>
        <authorList>
            <person name="Goeker M."/>
        </authorList>
    </citation>
    <scope>NUCLEOTIDE SEQUENCE [LARGE SCALE GENOMIC DNA]</scope>
    <source>
        <strain evidence="3 4">DSM 44704</strain>
    </source>
</reference>
<keyword evidence="1" id="KW-0378">Hydrolase</keyword>
<accession>A0A318K3Y4</accession>
<dbReference type="Pfam" id="PF00561">
    <property type="entry name" value="Abhydrolase_1"/>
    <property type="match status" value="1"/>
</dbReference>
<dbReference type="PRINTS" id="PR00111">
    <property type="entry name" value="ABHYDROLASE"/>
</dbReference>
<dbReference type="InterPro" id="IPR000073">
    <property type="entry name" value="AB_hydrolase_1"/>
</dbReference>
<gene>
    <name evidence="3" type="ORF">DFR70_107340</name>
</gene>
<dbReference type="AlphaFoldDB" id="A0A318K3Y4"/>
<dbReference type="InterPro" id="IPR000639">
    <property type="entry name" value="Epox_hydrolase-like"/>
</dbReference>
<evidence type="ECO:0000313" key="3">
    <source>
        <dbReference type="EMBL" id="PXX62471.1"/>
    </source>
</evidence>
<dbReference type="EMBL" id="QJKF01000007">
    <property type="protein sequence ID" value="PXX62471.1"/>
    <property type="molecule type" value="Genomic_DNA"/>
</dbReference>
<keyword evidence="4" id="KW-1185">Reference proteome</keyword>
<dbReference type="SUPFAM" id="SSF53474">
    <property type="entry name" value="alpha/beta-Hydrolases"/>
    <property type="match status" value="1"/>
</dbReference>
<feature type="domain" description="AB hydrolase-1" evidence="2">
    <location>
        <begin position="28"/>
        <end position="278"/>
    </location>
</feature>
<dbReference type="Gene3D" id="3.40.50.1820">
    <property type="entry name" value="alpha/beta hydrolase"/>
    <property type="match status" value="1"/>
</dbReference>
<dbReference type="PANTHER" id="PTHR43329">
    <property type="entry name" value="EPOXIDE HYDROLASE"/>
    <property type="match status" value="1"/>
</dbReference>
<dbReference type="OrthoDB" id="3507586at2"/>
<dbReference type="PRINTS" id="PR00412">
    <property type="entry name" value="EPOXHYDRLASE"/>
</dbReference>
<organism evidence="3 4">
    <name type="scientific">Nocardia tenerifensis</name>
    <dbReference type="NCBI Taxonomy" id="228006"/>
    <lineage>
        <taxon>Bacteria</taxon>
        <taxon>Bacillati</taxon>
        <taxon>Actinomycetota</taxon>
        <taxon>Actinomycetes</taxon>
        <taxon>Mycobacteriales</taxon>
        <taxon>Nocardiaceae</taxon>
        <taxon>Nocardia</taxon>
    </lineage>
</organism>
<comment type="caution">
    <text evidence="3">The sequence shown here is derived from an EMBL/GenBank/DDBJ whole genome shotgun (WGS) entry which is preliminary data.</text>
</comment>
<evidence type="ECO:0000256" key="1">
    <source>
        <dbReference type="ARBA" id="ARBA00022801"/>
    </source>
</evidence>
<dbReference type="Proteomes" id="UP000247569">
    <property type="component" value="Unassembled WGS sequence"/>
</dbReference>
<dbReference type="RefSeq" id="WP_040733662.1">
    <property type="nucleotide sequence ID" value="NZ_QJKF01000007.1"/>
</dbReference>